<dbReference type="EMBL" id="VJWL01000001">
    <property type="protein sequence ID" value="TRW50112.1"/>
    <property type="molecule type" value="Genomic_DNA"/>
</dbReference>
<comment type="caution">
    <text evidence="3">The sequence shown here is derived from an EMBL/GenBank/DDBJ whole genome shotgun (WGS) entry which is preliminary data.</text>
</comment>
<dbReference type="AlphaFoldDB" id="A0A552X506"/>
<sequence length="256" mass="27974">MNDVRILALHSSQSHSGQWRSVQQALHAANPDARLQAVDLIGYGQGPALMKMPQEFRFDDEIQALESDGTLTDDQPLILLGHSYGGALALRLARQLGARVQGVILYEPVAFHVLPADEPARHEIVAVAQKMDAYSDTEATEAFVDYWNHPGFFARLPGRVKSMMIAQQRKVQADFHALLDEPASLADYQTVSCPVYLLHGSKSPLSSRTVASLLASVLPKCQSITVDAGHMAPLTDPSLVNPHIIAALEQLLSPRR</sequence>
<keyword evidence="1 3" id="KW-0378">Hydrolase</keyword>
<dbReference type="InterPro" id="IPR029058">
    <property type="entry name" value="AB_hydrolase_fold"/>
</dbReference>
<evidence type="ECO:0000259" key="2">
    <source>
        <dbReference type="Pfam" id="PF12697"/>
    </source>
</evidence>
<evidence type="ECO:0000313" key="4">
    <source>
        <dbReference type="Proteomes" id="UP000320359"/>
    </source>
</evidence>
<dbReference type="InterPro" id="IPR000073">
    <property type="entry name" value="AB_hydrolase_1"/>
</dbReference>
<dbReference type="GO" id="GO:0016020">
    <property type="term" value="C:membrane"/>
    <property type="evidence" value="ECO:0007669"/>
    <property type="project" value="TreeGrafter"/>
</dbReference>
<dbReference type="RefSeq" id="WP_143234755.1">
    <property type="nucleotide sequence ID" value="NZ_VJWL01000001.1"/>
</dbReference>
<organism evidence="3 4">
    <name type="scientific">Aliidiomarina halalkaliphila</name>
    <dbReference type="NCBI Taxonomy" id="2593535"/>
    <lineage>
        <taxon>Bacteria</taxon>
        <taxon>Pseudomonadati</taxon>
        <taxon>Pseudomonadota</taxon>
        <taxon>Gammaproteobacteria</taxon>
        <taxon>Alteromonadales</taxon>
        <taxon>Idiomarinaceae</taxon>
        <taxon>Aliidiomarina</taxon>
    </lineage>
</organism>
<gene>
    <name evidence="3" type="ORF">FM042_04565</name>
</gene>
<dbReference type="Proteomes" id="UP000320359">
    <property type="component" value="Unassembled WGS sequence"/>
</dbReference>
<accession>A0A552X506</accession>
<evidence type="ECO:0000313" key="3">
    <source>
        <dbReference type="EMBL" id="TRW50112.1"/>
    </source>
</evidence>
<name>A0A552X506_9GAMM</name>
<keyword evidence="4" id="KW-1185">Reference proteome</keyword>
<dbReference type="GO" id="GO:0016787">
    <property type="term" value="F:hydrolase activity"/>
    <property type="evidence" value="ECO:0007669"/>
    <property type="project" value="UniProtKB-KW"/>
</dbReference>
<proteinExistence type="predicted"/>
<dbReference type="PANTHER" id="PTHR43798:SF31">
    <property type="entry name" value="AB HYDROLASE SUPERFAMILY PROTEIN YCLE"/>
    <property type="match status" value="1"/>
</dbReference>
<reference evidence="3 4" key="1">
    <citation type="submission" date="2019-07" db="EMBL/GenBank/DDBJ databases">
        <authorList>
            <person name="Yang M."/>
            <person name="Zhao D."/>
            <person name="Xiang H."/>
        </authorList>
    </citation>
    <scope>NUCLEOTIDE SEQUENCE [LARGE SCALE GENOMIC DNA]</scope>
    <source>
        <strain evidence="3 4">IM1326</strain>
    </source>
</reference>
<dbReference type="Pfam" id="PF12697">
    <property type="entry name" value="Abhydrolase_6"/>
    <property type="match status" value="1"/>
</dbReference>
<feature type="domain" description="AB hydrolase-1" evidence="2">
    <location>
        <begin position="7"/>
        <end position="239"/>
    </location>
</feature>
<protein>
    <submittedName>
        <fullName evidence="3">Alpha/beta hydrolase</fullName>
    </submittedName>
</protein>
<dbReference type="InterPro" id="IPR050266">
    <property type="entry name" value="AB_hydrolase_sf"/>
</dbReference>
<dbReference type="OrthoDB" id="6117067at2"/>
<dbReference type="SUPFAM" id="SSF53474">
    <property type="entry name" value="alpha/beta-Hydrolases"/>
    <property type="match status" value="1"/>
</dbReference>
<dbReference type="PANTHER" id="PTHR43798">
    <property type="entry name" value="MONOACYLGLYCEROL LIPASE"/>
    <property type="match status" value="1"/>
</dbReference>
<evidence type="ECO:0000256" key="1">
    <source>
        <dbReference type="ARBA" id="ARBA00022801"/>
    </source>
</evidence>
<dbReference type="Gene3D" id="3.40.50.1820">
    <property type="entry name" value="alpha/beta hydrolase"/>
    <property type="match status" value="1"/>
</dbReference>